<proteinExistence type="predicted"/>
<sequence>MAAASASDSFFMRDLARRAYAIYVERIGKEPAPMTFDYAAIAASGDALLAWSDDQLVGMLITRLEDAALHIHNLAVSPDVQDLGLGSALLIEAEQLARRAGRDELGLYTNEAMLDNLTFYRRRGYQETHRNIEDGFRRVYFIKRLEPAT</sequence>
<dbReference type="Pfam" id="PF00583">
    <property type="entry name" value="Acetyltransf_1"/>
    <property type="match status" value="1"/>
</dbReference>
<keyword evidence="2" id="KW-0012">Acyltransferase</keyword>
<protein>
    <submittedName>
        <fullName evidence="4">Acetyltransferase (GNAT) family protein</fullName>
    </submittedName>
</protein>
<dbReference type="InterPro" id="IPR050832">
    <property type="entry name" value="Bact_Acetyltransf"/>
</dbReference>
<evidence type="ECO:0000259" key="3">
    <source>
        <dbReference type="PROSITE" id="PS51186"/>
    </source>
</evidence>
<feature type="domain" description="N-acetyltransferase" evidence="3">
    <location>
        <begin position="1"/>
        <end position="146"/>
    </location>
</feature>
<dbReference type="PANTHER" id="PTHR43877">
    <property type="entry name" value="AMINOALKYLPHOSPHONATE N-ACETYLTRANSFERASE-RELATED-RELATED"/>
    <property type="match status" value="1"/>
</dbReference>
<dbReference type="CDD" id="cd04301">
    <property type="entry name" value="NAT_SF"/>
    <property type="match status" value="1"/>
</dbReference>
<evidence type="ECO:0000313" key="5">
    <source>
        <dbReference type="Proteomes" id="UP000008639"/>
    </source>
</evidence>
<dbReference type="PANTHER" id="PTHR43877:SF2">
    <property type="entry name" value="AMINOALKYLPHOSPHONATE N-ACETYLTRANSFERASE-RELATED"/>
    <property type="match status" value="1"/>
</dbReference>
<dbReference type="EMBL" id="CP002379">
    <property type="protein sequence ID" value="ADX71318.1"/>
    <property type="molecule type" value="Genomic_DNA"/>
</dbReference>
<dbReference type="eggNOG" id="COG0456">
    <property type="taxonomic scope" value="Bacteria"/>
</dbReference>
<evidence type="ECO:0000256" key="2">
    <source>
        <dbReference type="ARBA" id="ARBA00023315"/>
    </source>
</evidence>
<dbReference type="PROSITE" id="PS51186">
    <property type="entry name" value="GNAT"/>
    <property type="match status" value="1"/>
</dbReference>
<keyword evidence="1 4" id="KW-0808">Transferase</keyword>
<dbReference type="STRING" id="930171.Asphe3_00990"/>
<organism evidence="4 5">
    <name type="scientific">Pseudarthrobacter phenanthrenivorans (strain DSM 18606 / JCM 16027 / LMG 23796 / Sphe3)</name>
    <name type="common">Arthrobacter phenanthrenivorans</name>
    <dbReference type="NCBI Taxonomy" id="930171"/>
    <lineage>
        <taxon>Bacteria</taxon>
        <taxon>Bacillati</taxon>
        <taxon>Actinomycetota</taxon>
        <taxon>Actinomycetes</taxon>
        <taxon>Micrococcales</taxon>
        <taxon>Micrococcaceae</taxon>
        <taxon>Pseudarthrobacter</taxon>
    </lineage>
</organism>
<dbReference type="AlphaFoldDB" id="F0M5I6"/>
<dbReference type="InterPro" id="IPR000182">
    <property type="entry name" value="GNAT_dom"/>
</dbReference>
<dbReference type="SUPFAM" id="SSF55729">
    <property type="entry name" value="Acyl-CoA N-acyltransferases (Nat)"/>
    <property type="match status" value="1"/>
</dbReference>
<name>F0M5I6_PSEPM</name>
<dbReference type="GO" id="GO:0016747">
    <property type="term" value="F:acyltransferase activity, transferring groups other than amino-acyl groups"/>
    <property type="evidence" value="ECO:0007669"/>
    <property type="project" value="InterPro"/>
</dbReference>
<evidence type="ECO:0000256" key="1">
    <source>
        <dbReference type="ARBA" id="ARBA00022679"/>
    </source>
</evidence>
<dbReference type="InterPro" id="IPR016181">
    <property type="entry name" value="Acyl_CoA_acyltransferase"/>
</dbReference>
<reference evidence="4 5" key="1">
    <citation type="journal article" date="2011" name="Stand. Genomic Sci.">
        <title>Complete genome sequence of Arthrobacter phenanthrenivorans type strain (Sphe3).</title>
        <authorList>
            <person name="Kallimanis A."/>
            <person name="Labutti K.M."/>
            <person name="Lapidus A."/>
            <person name="Clum A."/>
            <person name="Lykidis A."/>
            <person name="Mavromatis K."/>
            <person name="Pagani I."/>
            <person name="Liolios K."/>
            <person name="Ivanova N."/>
            <person name="Goodwin L."/>
            <person name="Pitluck S."/>
            <person name="Chen A."/>
            <person name="Palaniappan K."/>
            <person name="Markowitz V."/>
            <person name="Bristow J."/>
            <person name="Velentzas A.D."/>
            <person name="Perisynakis A."/>
            <person name="Ouzounis C.C."/>
            <person name="Kyrpides N.C."/>
            <person name="Koukkou A.I."/>
            <person name="Drainas C."/>
        </authorList>
    </citation>
    <scope>NUCLEOTIDE SEQUENCE [LARGE SCALE GENOMIC DNA]</scope>
    <source>
        <strain evidence="5">DSM 18606 / JCM 16027 / LMG 23796 / Sphe3</strain>
    </source>
</reference>
<dbReference type="Gene3D" id="3.40.630.30">
    <property type="match status" value="1"/>
</dbReference>
<gene>
    <name evidence="4" type="ordered locus">Asphe3_00990</name>
</gene>
<dbReference type="KEGG" id="apn:Asphe3_00990"/>
<dbReference type="HOGENOM" id="CLU_139687_0_0_11"/>
<dbReference type="Proteomes" id="UP000008639">
    <property type="component" value="Chromosome"/>
</dbReference>
<evidence type="ECO:0000313" key="4">
    <source>
        <dbReference type="EMBL" id="ADX71318.1"/>
    </source>
</evidence>
<accession>F0M5I6</accession>